<dbReference type="EMBL" id="CACVBM020001162">
    <property type="protein sequence ID" value="CAA7035944.1"/>
    <property type="molecule type" value="Genomic_DNA"/>
</dbReference>
<dbReference type="AlphaFoldDB" id="A0A6D2J7K1"/>
<dbReference type="InterPro" id="IPR051850">
    <property type="entry name" value="Polysacch_Lyase_4"/>
</dbReference>
<dbReference type="PANTHER" id="PTHR32018">
    <property type="entry name" value="RHAMNOGALACTURONATE LYASE FAMILY PROTEIN"/>
    <property type="match status" value="1"/>
</dbReference>
<comment type="caution">
    <text evidence="1">The sequence shown here is derived from an EMBL/GenBank/DDBJ whole genome shotgun (WGS) entry which is preliminary data.</text>
</comment>
<dbReference type="Proteomes" id="UP000467841">
    <property type="component" value="Unassembled WGS sequence"/>
</dbReference>
<dbReference type="PANTHER" id="PTHR32018:SF26">
    <property type="entry name" value="RHAMNOGALACTURONAN ENDOLYASE"/>
    <property type="match status" value="1"/>
</dbReference>
<evidence type="ECO:0000313" key="1">
    <source>
        <dbReference type="EMBL" id="CAA7035944.1"/>
    </source>
</evidence>
<gene>
    <name evidence="1" type="ORF">MERR_LOCUS23179</name>
</gene>
<reference evidence="1" key="1">
    <citation type="submission" date="2020-01" db="EMBL/GenBank/DDBJ databases">
        <authorList>
            <person name="Mishra B."/>
        </authorList>
    </citation>
    <scope>NUCLEOTIDE SEQUENCE [LARGE SCALE GENOMIC DNA]</scope>
</reference>
<dbReference type="InterPro" id="IPR014718">
    <property type="entry name" value="GH-type_carb-bd"/>
</dbReference>
<dbReference type="Pfam" id="PF06045">
    <property type="entry name" value="Rhamnogal_lyase"/>
    <property type="match status" value="1"/>
</dbReference>
<sequence>MFSELAKEMENAAPGVKVGRVMTQVFVLMFLLQCVHSRTSRSSYCRNKLNIIKPGQKLAPPSVTLNNIAPNQVVVDNGIIQVTFSSPQGLITGIKYKGFANVLNDEIDRRGFDFMAVSDDRQKIMPSAADRDITDGAASPLAYKEAVHLINPGNPILKGQVDDKYMYSMEDGDNKVHGWISSDQRVGFWMITPSDEFRVCGPIKQDLTSHVGPTTLSVSPTSLNKFF</sequence>
<organism evidence="1 2">
    <name type="scientific">Microthlaspi erraticum</name>
    <dbReference type="NCBI Taxonomy" id="1685480"/>
    <lineage>
        <taxon>Eukaryota</taxon>
        <taxon>Viridiplantae</taxon>
        <taxon>Streptophyta</taxon>
        <taxon>Embryophyta</taxon>
        <taxon>Tracheophyta</taxon>
        <taxon>Spermatophyta</taxon>
        <taxon>Magnoliopsida</taxon>
        <taxon>eudicotyledons</taxon>
        <taxon>Gunneridae</taxon>
        <taxon>Pentapetalae</taxon>
        <taxon>rosids</taxon>
        <taxon>malvids</taxon>
        <taxon>Brassicales</taxon>
        <taxon>Brassicaceae</taxon>
        <taxon>Coluteocarpeae</taxon>
        <taxon>Microthlaspi</taxon>
    </lineage>
</organism>
<keyword evidence="2" id="KW-1185">Reference proteome</keyword>
<accession>A0A6D2J7K1</accession>
<proteinExistence type="predicted"/>
<evidence type="ECO:0000313" key="2">
    <source>
        <dbReference type="Proteomes" id="UP000467841"/>
    </source>
</evidence>
<dbReference type="InterPro" id="IPR010325">
    <property type="entry name" value="Rhamnogal_lyase"/>
</dbReference>
<protein>
    <submittedName>
        <fullName evidence="1">Uncharacterized protein</fullName>
    </submittedName>
</protein>
<dbReference type="OrthoDB" id="2130367at2759"/>
<dbReference type="GO" id="GO:0030246">
    <property type="term" value="F:carbohydrate binding"/>
    <property type="evidence" value="ECO:0007669"/>
    <property type="project" value="InterPro"/>
</dbReference>
<name>A0A6D2J7K1_9BRAS</name>
<dbReference type="Gene3D" id="2.70.98.10">
    <property type="match status" value="1"/>
</dbReference>